<dbReference type="GO" id="GO:0005935">
    <property type="term" value="C:cellular bud neck"/>
    <property type="evidence" value="ECO:0007669"/>
    <property type="project" value="EnsemblFungi"/>
</dbReference>
<dbReference type="PANTHER" id="PTHR14430:SF0">
    <property type="entry name" value="SEC2P DOMAIN-CONTAINING PROTEIN"/>
    <property type="match status" value="1"/>
</dbReference>
<feature type="domain" description="GDP/GTP exchange factor Sec2 N-terminal" evidence="4">
    <location>
        <begin position="38"/>
        <end position="172"/>
    </location>
</feature>
<dbReference type="PANTHER" id="PTHR14430">
    <property type="entry name" value="RABIN3-RELATED"/>
    <property type="match status" value="1"/>
</dbReference>
<dbReference type="InterPro" id="IPR040351">
    <property type="entry name" value="RAB3IL/RAB3IP/Sec2"/>
</dbReference>
<feature type="compositionally biased region" description="Polar residues" evidence="3">
    <location>
        <begin position="615"/>
        <end position="626"/>
    </location>
</feature>
<gene>
    <name evidence="5" type="ordered locus">Ecym_1085</name>
</gene>
<dbReference type="GeneID" id="11472550"/>
<feature type="compositionally biased region" description="Basic and acidic residues" evidence="3">
    <location>
        <begin position="1"/>
        <end position="19"/>
    </location>
</feature>
<dbReference type="RefSeq" id="XP_003644159.1">
    <property type="nucleotide sequence ID" value="XM_003644111.1"/>
</dbReference>
<feature type="compositionally biased region" description="Low complexity" evidence="3">
    <location>
        <begin position="452"/>
        <end position="467"/>
    </location>
</feature>
<dbReference type="CDD" id="cd21044">
    <property type="entry name" value="Rab11BD_RAB3IP_like"/>
    <property type="match status" value="1"/>
</dbReference>
<dbReference type="GO" id="GO:0006887">
    <property type="term" value="P:exocytosis"/>
    <property type="evidence" value="ECO:0007669"/>
    <property type="project" value="EnsemblFungi"/>
</dbReference>
<dbReference type="STRING" id="931890.G8JMD3"/>
<dbReference type="OMA" id="WSKLGFW"/>
<sequence length="705" mass="79890">MSDQDESKRMTEQQEESKRISIQVSSLSTQLIESIDKQSRLEEHLNQAKKALSAQKDSISQFDSLKQQLSDTKKQLAYTEEELAVKRRELVEAQEVRVAAERAAEKLNKEIEDLTTSLFDEANSMVANARKEKHDVEVLNSKLQEQLREKDMLLDTLSIQLRNLKEVLYKVEDEHNTLNSYRQSIIMEGSNGSNASLDKEALGNPGLIYDHHHHMNLLFSPLAQSLRYDIPLYTEYLRFLAVLPMCKGIKDTRHDSKFLRRLVLDEIQPVLRLDAASGLGWLVRRNLMNLMIDGLVVVEPLSGINETYRIGYASPQSNSHKVTEVDNAKMFNYPSNSPPVAIQDPCAFCSESRNDILEHGRLYVLKTLQKNEDGSTTSETQYPLCHYCLLKVRQTCEIFAFLRSLKSGAWNLENVTLSCARPGSDEFTKVDRNSTTNSASNKEANSTSSKRLSFMSGLSRTSSSTRMTPRIETVTDFSERKGLPSTNVQRSWVHLCKLRASLHWCHIGVWTLEDSIQLKVAPMSAQAKVVTSTRSSVVPQNWTEDICSPQSGENFFVFQHEDGLEDEEFDFENGEKTLDTIKAEVIEQGISKNLENEAALNKKKSVETMAEPTTKPDSTVNSSSRPNVVEKGTNLYEGSHPVPPEQIEDEVDEVQESDEVKEVHEEQEKQKIPLRILNDLLIAKLQLMKSIVNPSNLNHRLNHHA</sequence>
<dbReference type="GO" id="GO:0005934">
    <property type="term" value="C:cellular bud tip"/>
    <property type="evidence" value="ECO:0007669"/>
    <property type="project" value="EnsemblFungi"/>
</dbReference>
<evidence type="ECO:0000313" key="6">
    <source>
        <dbReference type="Proteomes" id="UP000006790"/>
    </source>
</evidence>
<evidence type="ECO:0000256" key="2">
    <source>
        <dbReference type="SAM" id="Coils"/>
    </source>
</evidence>
<dbReference type="AlphaFoldDB" id="G8JMD3"/>
<dbReference type="SUPFAM" id="SSF144284">
    <property type="entry name" value="Sec2 N-terminal region"/>
    <property type="match status" value="1"/>
</dbReference>
<dbReference type="Gene3D" id="6.10.140.910">
    <property type="match status" value="1"/>
</dbReference>
<dbReference type="Pfam" id="PF25555">
    <property type="entry name" value="RAB3A-like_C"/>
    <property type="match status" value="1"/>
</dbReference>
<dbReference type="KEGG" id="erc:Ecym_1085"/>
<dbReference type="GO" id="GO:0070273">
    <property type="term" value="F:phosphatidylinositol-4-phosphate binding"/>
    <property type="evidence" value="ECO:0007669"/>
    <property type="project" value="EnsemblFungi"/>
</dbReference>
<evidence type="ECO:0000256" key="1">
    <source>
        <dbReference type="ARBA" id="ARBA00023054"/>
    </source>
</evidence>
<dbReference type="Proteomes" id="UP000006790">
    <property type="component" value="Chromosome 1"/>
</dbReference>
<dbReference type="GO" id="GO:0006914">
    <property type="term" value="P:autophagy"/>
    <property type="evidence" value="ECO:0007669"/>
    <property type="project" value="EnsemblFungi"/>
</dbReference>
<evidence type="ECO:0000313" key="5">
    <source>
        <dbReference type="EMBL" id="AET37342.1"/>
    </source>
</evidence>
<dbReference type="EMBL" id="CP002497">
    <property type="protein sequence ID" value="AET37342.1"/>
    <property type="molecule type" value="Genomic_DNA"/>
</dbReference>
<proteinExistence type="predicted"/>
<evidence type="ECO:0000259" key="4">
    <source>
        <dbReference type="Pfam" id="PF06428"/>
    </source>
</evidence>
<feature type="region of interest" description="Disordered" evidence="3">
    <location>
        <begin position="428"/>
        <end position="467"/>
    </location>
</feature>
<dbReference type="GO" id="GO:0005085">
    <property type="term" value="F:guanyl-nucleotide exchange factor activity"/>
    <property type="evidence" value="ECO:0007669"/>
    <property type="project" value="EnsemblFungi"/>
</dbReference>
<keyword evidence="1 2" id="KW-0175">Coiled coil</keyword>
<dbReference type="Pfam" id="PF06428">
    <property type="entry name" value="Sec2p"/>
    <property type="match status" value="1"/>
</dbReference>
<name>G8JMD3_ERECY</name>
<dbReference type="GO" id="GO:0042802">
    <property type="term" value="F:identical protein binding"/>
    <property type="evidence" value="ECO:0007669"/>
    <property type="project" value="EnsemblFungi"/>
</dbReference>
<dbReference type="eggNOG" id="KOG4324">
    <property type="taxonomic scope" value="Eukaryota"/>
</dbReference>
<keyword evidence="6" id="KW-1185">Reference proteome</keyword>
<dbReference type="GO" id="GO:0051286">
    <property type="term" value="C:cell tip"/>
    <property type="evidence" value="ECO:0007669"/>
    <property type="project" value="TreeGrafter"/>
</dbReference>
<accession>G8JMD3</accession>
<dbReference type="InParanoid" id="G8JMD3"/>
<feature type="compositionally biased region" description="Polar residues" evidence="3">
    <location>
        <begin position="433"/>
        <end position="451"/>
    </location>
</feature>
<organism evidence="5 6">
    <name type="scientific">Eremothecium cymbalariae (strain CBS 270.75 / DBVPG 7215 / KCTC 17166 / NRRL Y-17582)</name>
    <name type="common">Yeast</name>
    <dbReference type="NCBI Taxonomy" id="931890"/>
    <lineage>
        <taxon>Eukaryota</taxon>
        <taxon>Fungi</taxon>
        <taxon>Dikarya</taxon>
        <taxon>Ascomycota</taxon>
        <taxon>Saccharomycotina</taxon>
        <taxon>Saccharomycetes</taxon>
        <taxon>Saccharomycetales</taxon>
        <taxon>Saccharomycetaceae</taxon>
        <taxon>Eremothecium</taxon>
    </lineage>
</organism>
<dbReference type="OrthoDB" id="1748564at2759"/>
<dbReference type="GO" id="GO:0032120">
    <property type="term" value="P:ascospore-type prospore membrane formation"/>
    <property type="evidence" value="ECO:0007669"/>
    <property type="project" value="EnsemblFungi"/>
</dbReference>
<feature type="region of interest" description="Disordered" evidence="3">
    <location>
        <begin position="604"/>
        <end position="628"/>
    </location>
</feature>
<dbReference type="GO" id="GO:0005829">
    <property type="term" value="C:cytosol"/>
    <property type="evidence" value="ECO:0007669"/>
    <property type="project" value="EnsemblFungi"/>
</dbReference>
<dbReference type="HOGENOM" id="CLU_018015_0_0_1"/>
<dbReference type="InterPro" id="IPR009449">
    <property type="entry name" value="Sec2_N"/>
</dbReference>
<feature type="coiled-coil region" evidence="2">
    <location>
        <begin position="62"/>
        <end position="174"/>
    </location>
</feature>
<reference evidence="6" key="1">
    <citation type="journal article" date="2012" name="G3 (Bethesda)">
        <title>Pichia sorbitophila, an interspecies yeast hybrid reveals early steps of genome resolution following polyploidization.</title>
        <authorList>
            <person name="Leh Louis V."/>
            <person name="Despons L."/>
            <person name="Friedrich A."/>
            <person name="Martin T."/>
            <person name="Durrens P."/>
            <person name="Casaregola S."/>
            <person name="Neuveglise C."/>
            <person name="Fairhead C."/>
            <person name="Marck C."/>
            <person name="Cruz J.A."/>
            <person name="Straub M.L."/>
            <person name="Kugler V."/>
            <person name="Sacerdot C."/>
            <person name="Uzunov Z."/>
            <person name="Thierry A."/>
            <person name="Weiss S."/>
            <person name="Bleykasten C."/>
            <person name="De Montigny J."/>
            <person name="Jacques N."/>
            <person name="Jung P."/>
            <person name="Lemaire M."/>
            <person name="Mallet S."/>
            <person name="Morel G."/>
            <person name="Richard G.F."/>
            <person name="Sarkar A."/>
            <person name="Savel G."/>
            <person name="Schacherer J."/>
            <person name="Seret M.L."/>
            <person name="Talla E."/>
            <person name="Samson G."/>
            <person name="Jubin C."/>
            <person name="Poulain J."/>
            <person name="Vacherie B."/>
            <person name="Barbe V."/>
            <person name="Pelletier E."/>
            <person name="Sherman D.J."/>
            <person name="Westhof E."/>
            <person name="Weissenbach J."/>
            <person name="Baret P.V."/>
            <person name="Wincker P."/>
            <person name="Gaillardin C."/>
            <person name="Dujon B."/>
            <person name="Souciet J.L."/>
        </authorList>
    </citation>
    <scope>NUCLEOTIDE SEQUENCE [LARGE SCALE GENOMIC DNA]</scope>
    <source>
        <strain evidence="6">CBS 270.75 / DBVPG 7215 / KCTC 17166 / NRRL Y-17582</strain>
    </source>
</reference>
<feature type="region of interest" description="Disordered" evidence="3">
    <location>
        <begin position="1"/>
        <end position="21"/>
    </location>
</feature>
<dbReference type="GO" id="GO:0070319">
    <property type="term" value="C:Golgi to plasma membrane transport vesicle"/>
    <property type="evidence" value="ECO:0007669"/>
    <property type="project" value="TreeGrafter"/>
</dbReference>
<dbReference type="FunCoup" id="G8JMD3">
    <property type="interactions" value="218"/>
</dbReference>
<evidence type="ECO:0000256" key="3">
    <source>
        <dbReference type="SAM" id="MobiDB-lite"/>
    </source>
</evidence>
<protein>
    <recommendedName>
        <fullName evidence="4">GDP/GTP exchange factor Sec2 N-terminal domain-containing protein</fullName>
    </recommendedName>
</protein>